<evidence type="ECO:0000313" key="1">
    <source>
        <dbReference type="EMBL" id="TGZ81975.1"/>
    </source>
</evidence>
<name>A0A4V3SIZ5_9PEZI</name>
<evidence type="ECO:0000313" key="2">
    <source>
        <dbReference type="Proteomes" id="UP000298138"/>
    </source>
</evidence>
<accession>A0A4V3SIZ5</accession>
<dbReference type="AlphaFoldDB" id="A0A4V3SIZ5"/>
<dbReference type="InParanoid" id="A0A4V3SIZ5"/>
<gene>
    <name evidence="1" type="ORF">EX30DRAFT_340388</name>
</gene>
<sequence>MSNPPIETPFAAFRSRTAAPPSPPLPGPIHIDPITGARFVLVPDQELHYTLHHFTSSGTEHVLPLSETDAKQLCKGKYNIANYHLLAPQQLRRLREYVGALNGPAKRYVRVEKRMTPYKIAGVEETGYGGRFAVVLVRTETKPW</sequence>
<dbReference type="Proteomes" id="UP000298138">
    <property type="component" value="Unassembled WGS sequence"/>
</dbReference>
<keyword evidence="2" id="KW-1185">Reference proteome</keyword>
<proteinExistence type="predicted"/>
<organism evidence="1 2">
    <name type="scientific">Ascodesmis nigricans</name>
    <dbReference type="NCBI Taxonomy" id="341454"/>
    <lineage>
        <taxon>Eukaryota</taxon>
        <taxon>Fungi</taxon>
        <taxon>Dikarya</taxon>
        <taxon>Ascomycota</taxon>
        <taxon>Pezizomycotina</taxon>
        <taxon>Pezizomycetes</taxon>
        <taxon>Pezizales</taxon>
        <taxon>Ascodesmidaceae</taxon>
        <taxon>Ascodesmis</taxon>
    </lineage>
</organism>
<dbReference type="EMBL" id="ML220117">
    <property type="protein sequence ID" value="TGZ81975.1"/>
    <property type="molecule type" value="Genomic_DNA"/>
</dbReference>
<protein>
    <submittedName>
        <fullName evidence="1">Uncharacterized protein</fullName>
    </submittedName>
</protein>
<reference evidence="1 2" key="1">
    <citation type="submission" date="2019-04" db="EMBL/GenBank/DDBJ databases">
        <title>Comparative genomics and transcriptomics to analyze fruiting body development in filamentous ascomycetes.</title>
        <authorList>
            <consortium name="DOE Joint Genome Institute"/>
            <person name="Lutkenhaus R."/>
            <person name="Traeger S."/>
            <person name="Breuer J."/>
            <person name="Kuo A."/>
            <person name="Lipzen A."/>
            <person name="Pangilinan J."/>
            <person name="Dilworth D."/>
            <person name="Sandor L."/>
            <person name="Poggeler S."/>
            <person name="Barry K."/>
            <person name="Grigoriev I.V."/>
            <person name="Nowrousian M."/>
        </authorList>
    </citation>
    <scope>NUCLEOTIDE SEQUENCE [LARGE SCALE GENOMIC DNA]</scope>
    <source>
        <strain evidence="1 2">CBS 389.68</strain>
    </source>
</reference>